<name>A0A939MSX6_9MICO</name>
<proteinExistence type="predicted"/>
<evidence type="ECO:0000313" key="3">
    <source>
        <dbReference type="Proteomes" id="UP000664382"/>
    </source>
</evidence>
<evidence type="ECO:0000313" key="2">
    <source>
        <dbReference type="EMBL" id="MBO1902404.1"/>
    </source>
</evidence>
<feature type="transmembrane region" description="Helical" evidence="1">
    <location>
        <begin position="185"/>
        <end position="204"/>
    </location>
</feature>
<feature type="transmembrane region" description="Helical" evidence="1">
    <location>
        <begin position="109"/>
        <end position="130"/>
    </location>
</feature>
<reference evidence="2" key="1">
    <citation type="submission" date="2021-03" db="EMBL/GenBank/DDBJ databases">
        <title>Leucobacter chromiisoli sp. nov., isolated from chromium-containing soil of chemical plant.</title>
        <authorList>
            <person name="Xu Z."/>
        </authorList>
    </citation>
    <scope>NUCLEOTIDE SEQUENCE</scope>
    <source>
        <strain evidence="2">S27</strain>
    </source>
</reference>
<accession>A0A939MSX6</accession>
<evidence type="ECO:0000256" key="1">
    <source>
        <dbReference type="SAM" id="Phobius"/>
    </source>
</evidence>
<feature type="transmembrane region" description="Helical" evidence="1">
    <location>
        <begin position="27"/>
        <end position="54"/>
    </location>
</feature>
<dbReference type="AlphaFoldDB" id="A0A939MSX6"/>
<dbReference type="PANTHER" id="PTHR33927:SF5">
    <property type="entry name" value="ENZYME, PUTATIVE (AFU_ORTHOLOGUE AFUA_8G01222)-RELATED"/>
    <property type="match status" value="1"/>
</dbReference>
<gene>
    <name evidence="2" type="ORF">J4H92_10640</name>
</gene>
<dbReference type="EMBL" id="JAGDYM010000011">
    <property type="protein sequence ID" value="MBO1902404.1"/>
    <property type="molecule type" value="Genomic_DNA"/>
</dbReference>
<comment type="caution">
    <text evidence="2">The sequence shown here is derived from an EMBL/GenBank/DDBJ whole genome shotgun (WGS) entry which is preliminary data.</text>
</comment>
<dbReference type="Proteomes" id="UP000664382">
    <property type="component" value="Unassembled WGS sequence"/>
</dbReference>
<protein>
    <submittedName>
        <fullName evidence="2">Uncharacterized protein</fullName>
    </submittedName>
</protein>
<dbReference type="InterPro" id="IPR052979">
    <property type="entry name" value="Adenylate-forming_domain"/>
</dbReference>
<keyword evidence="1" id="KW-0472">Membrane</keyword>
<feature type="transmembrane region" description="Helical" evidence="1">
    <location>
        <begin position="150"/>
        <end position="173"/>
    </location>
</feature>
<dbReference type="PANTHER" id="PTHR33927">
    <property type="entry name" value="TRANSMEMBRANE PROTEIN"/>
    <property type="match status" value="1"/>
</dbReference>
<keyword evidence="3" id="KW-1185">Reference proteome</keyword>
<organism evidence="2 3">
    <name type="scientific">Leucobacter weissii</name>
    <dbReference type="NCBI Taxonomy" id="1983706"/>
    <lineage>
        <taxon>Bacteria</taxon>
        <taxon>Bacillati</taxon>
        <taxon>Actinomycetota</taxon>
        <taxon>Actinomycetes</taxon>
        <taxon>Micrococcales</taxon>
        <taxon>Microbacteriaceae</taxon>
        <taxon>Leucobacter</taxon>
    </lineage>
</organism>
<keyword evidence="1" id="KW-1133">Transmembrane helix</keyword>
<feature type="transmembrane region" description="Helical" evidence="1">
    <location>
        <begin position="60"/>
        <end position="77"/>
    </location>
</feature>
<keyword evidence="1" id="KW-0812">Transmembrane</keyword>
<sequence>MNPTGGQTARSSTTETAEDAKRGRARVMLYAVLLAGVLLVNAAVFAWGAFAGWWQPHARNLQVIAAISQFNLLFAILPRQHWMVNFLSWLATRAPTSWPLRLRWRLAQYYHVGGLHVGGAIAGTAWYLVYVVLLAPAWADGEAGYDDVSVAIAILVVLMLLAICVLAAPGLRTRHHNLFEASHRFGTWTVLLLAWGNALVLAHLQTPARTFWEALLASPVFWMLAVSTVFAIWPWLLLRRVPITVERPSSHAAVVRLDYGVVPPVGTTRAISRNPLFGWHPFACVPAPAGESGYRMVVSRAGDWTSRFIDDPPSRIWVRGLPTAGVANAKRLFNRVLYVTTGSGIGPALGHLLTDTQGARLVWVTKDPRTTYGDDLVDEVMAAQPAAVIWNTSEQGKPDVFALSHDAYVESGADAVICVSNRPVTSRVVGEFERRGVPAFGPIWDS</sequence>
<feature type="transmembrane region" description="Helical" evidence="1">
    <location>
        <begin position="216"/>
        <end position="238"/>
    </location>
</feature>
<dbReference type="RefSeq" id="WP_208098165.1">
    <property type="nucleotide sequence ID" value="NZ_JAGDYM010000011.1"/>
</dbReference>